<name>A0AAD9JN21_9ANNE</name>
<reference evidence="1" key="1">
    <citation type="journal article" date="2023" name="Mol. Biol. Evol.">
        <title>Third-Generation Sequencing Reveals the Adaptive Role of the Epigenome in Three Deep-Sea Polychaetes.</title>
        <authorList>
            <person name="Perez M."/>
            <person name="Aroh O."/>
            <person name="Sun Y."/>
            <person name="Lan Y."/>
            <person name="Juniper S.K."/>
            <person name="Young C.R."/>
            <person name="Angers B."/>
            <person name="Qian P.Y."/>
        </authorList>
    </citation>
    <scope>NUCLEOTIDE SEQUENCE</scope>
    <source>
        <strain evidence="1">P08H-3</strain>
    </source>
</reference>
<sequence>MSNHLPGLDSLEDNTDHLYSYIDFDNVAETESISKIEPMAQVLHNPSYDNNNIGHTYQILDPRFTGVMDSMTPMGTHQSNNVDQAVELSSIYLAPSVTSPLPLLTRDSGIACLLSDGNLPIYNISSDFAAVKSCIYLSLIDGEDLLPRCRDGYHCPDQSQRAGTECESNPGDHLMSIFVDDGAFTTDDDPIKTSMARNCMPDVVQASFYTPLVKDDLLKSTASATLENTSKLSNFSECDSSL</sequence>
<accession>A0AAD9JN21</accession>
<proteinExistence type="predicted"/>
<organism evidence="1 2">
    <name type="scientific">Paralvinella palmiformis</name>
    <dbReference type="NCBI Taxonomy" id="53620"/>
    <lineage>
        <taxon>Eukaryota</taxon>
        <taxon>Metazoa</taxon>
        <taxon>Spiralia</taxon>
        <taxon>Lophotrochozoa</taxon>
        <taxon>Annelida</taxon>
        <taxon>Polychaeta</taxon>
        <taxon>Sedentaria</taxon>
        <taxon>Canalipalpata</taxon>
        <taxon>Terebellida</taxon>
        <taxon>Terebelliformia</taxon>
        <taxon>Alvinellidae</taxon>
        <taxon>Paralvinella</taxon>
    </lineage>
</organism>
<gene>
    <name evidence="1" type="ORF">LSH36_221g03023</name>
</gene>
<keyword evidence="2" id="KW-1185">Reference proteome</keyword>
<evidence type="ECO:0000313" key="2">
    <source>
        <dbReference type="Proteomes" id="UP001208570"/>
    </source>
</evidence>
<dbReference type="AlphaFoldDB" id="A0AAD9JN21"/>
<evidence type="ECO:0000313" key="1">
    <source>
        <dbReference type="EMBL" id="KAK2156121.1"/>
    </source>
</evidence>
<dbReference type="Proteomes" id="UP001208570">
    <property type="component" value="Unassembled WGS sequence"/>
</dbReference>
<dbReference type="EMBL" id="JAODUP010000221">
    <property type="protein sequence ID" value="KAK2156121.1"/>
    <property type="molecule type" value="Genomic_DNA"/>
</dbReference>
<comment type="caution">
    <text evidence="1">The sequence shown here is derived from an EMBL/GenBank/DDBJ whole genome shotgun (WGS) entry which is preliminary data.</text>
</comment>
<protein>
    <submittedName>
        <fullName evidence="1">Uncharacterized protein</fullName>
    </submittedName>
</protein>